<evidence type="ECO:0000313" key="1">
    <source>
        <dbReference type="EMBL" id="KAK7967195.1"/>
    </source>
</evidence>
<dbReference type="PANTHER" id="PTHR42057">
    <property type="entry name" value="F-BOX DOMAIN PROTEIN (AFU_ORTHOLOGUE AFUA_4G00200)"/>
    <property type="match status" value="1"/>
</dbReference>
<dbReference type="RefSeq" id="XP_066706587.1">
    <property type="nucleotide sequence ID" value="XM_066837694.1"/>
</dbReference>
<dbReference type="PANTHER" id="PTHR42057:SF2">
    <property type="entry name" value="F-BOX DOMAIN PROTEIN (AFU_ORTHOLOGUE AFUA_4G00200)-RELATED"/>
    <property type="match status" value="1"/>
</dbReference>
<protein>
    <submittedName>
        <fullName evidence="1">F-box domain-containing protein</fullName>
    </submittedName>
</protein>
<accession>A0ABR1QWW5</accession>
<gene>
    <name evidence="1" type="ORF">PG986_001472</name>
</gene>
<dbReference type="Proteomes" id="UP001391051">
    <property type="component" value="Unassembled WGS sequence"/>
</dbReference>
<dbReference type="GeneID" id="92070756"/>
<name>A0ABR1QWW5_9PEZI</name>
<keyword evidence="2" id="KW-1185">Reference proteome</keyword>
<reference evidence="1 2" key="1">
    <citation type="submission" date="2023-01" db="EMBL/GenBank/DDBJ databases">
        <title>Analysis of 21 Apiospora genomes using comparative genomics revels a genus with tremendous synthesis potential of carbohydrate active enzymes and secondary metabolites.</title>
        <authorList>
            <person name="Sorensen T."/>
        </authorList>
    </citation>
    <scope>NUCLEOTIDE SEQUENCE [LARGE SCALE GENOMIC DNA]</scope>
    <source>
        <strain evidence="1 2">CBS 24483</strain>
    </source>
</reference>
<evidence type="ECO:0000313" key="2">
    <source>
        <dbReference type="Proteomes" id="UP001391051"/>
    </source>
</evidence>
<organism evidence="1 2">
    <name type="scientific">Apiospora aurea</name>
    <dbReference type="NCBI Taxonomy" id="335848"/>
    <lineage>
        <taxon>Eukaryota</taxon>
        <taxon>Fungi</taxon>
        <taxon>Dikarya</taxon>
        <taxon>Ascomycota</taxon>
        <taxon>Pezizomycotina</taxon>
        <taxon>Sordariomycetes</taxon>
        <taxon>Xylariomycetidae</taxon>
        <taxon>Amphisphaeriales</taxon>
        <taxon>Apiosporaceae</taxon>
        <taxon>Apiospora</taxon>
    </lineage>
</organism>
<sequence>MALTTIQDLAPEIVANIVSHAGNIQDLKNIRLASKKMNSHAVRELFRETFVRPTEDAIAHWNAVAGSAPLAQLARRAVIHTVPDITDDDCFAELDIEEEVEEGYQTAVSSLAKFPNLDSLLVAFSVQCLGLGSDDDCLEVMETAKTRVERLQLIFNAIKARQDAGNSRIHKLTIMNLQNQPIPEFTESEVFRDVMGQLDELHIQMVQEYNEHGPDHDYTRIELQTFPRHLCSSWLFPIAANLREMSLYSRTDNWGPFPGYLDPSAISFPQLEKLSLGYYTIAYDDQLDWVLSIKSLKKLVMHRCMIVRRIRIAKENMEEWKTSTRDWDLLNADPEEWCDAWAYHQRWSSLFEALAAGLPNLQAFAFDYPRRHYRFGAEKRESREYGVETRHSMLSSIFAERYVVFDNGILPTHWPEADERGVIYWPDEVPNFHNDHLEEDQKALNNLLEVCRSRN</sequence>
<proteinExistence type="predicted"/>
<dbReference type="EMBL" id="JAQQWE010000001">
    <property type="protein sequence ID" value="KAK7967195.1"/>
    <property type="molecule type" value="Genomic_DNA"/>
</dbReference>
<comment type="caution">
    <text evidence="1">The sequence shown here is derived from an EMBL/GenBank/DDBJ whole genome shotgun (WGS) entry which is preliminary data.</text>
</comment>